<organism evidence="1 2">
    <name type="scientific">Hydrogenovibrio marinus</name>
    <dbReference type="NCBI Taxonomy" id="28885"/>
    <lineage>
        <taxon>Bacteria</taxon>
        <taxon>Pseudomonadati</taxon>
        <taxon>Pseudomonadota</taxon>
        <taxon>Gammaproteobacteria</taxon>
        <taxon>Thiotrichales</taxon>
        <taxon>Piscirickettsiaceae</taxon>
        <taxon>Hydrogenovibrio</taxon>
    </lineage>
</organism>
<evidence type="ECO:0000313" key="2">
    <source>
        <dbReference type="Proteomes" id="UP000027341"/>
    </source>
</evidence>
<dbReference type="EMBL" id="JMIU01000001">
    <property type="protein sequence ID" value="KDN96615.1"/>
    <property type="molecule type" value="Genomic_DNA"/>
</dbReference>
<dbReference type="STRING" id="28885.EI16_10200"/>
<dbReference type="Proteomes" id="UP000027341">
    <property type="component" value="Unassembled WGS sequence"/>
</dbReference>
<accession>A0A067A2N2</accession>
<protein>
    <submittedName>
        <fullName evidence="1">Uncharacterized protein</fullName>
    </submittedName>
</protein>
<evidence type="ECO:0000313" key="1">
    <source>
        <dbReference type="EMBL" id="KDN96615.1"/>
    </source>
</evidence>
<dbReference type="AlphaFoldDB" id="A0A067A2N2"/>
<proteinExistence type="predicted"/>
<gene>
    <name evidence="1" type="ORF">EI16_10200</name>
</gene>
<name>A0A067A2N2_HYDMR</name>
<sequence>MSFKIILFLKAKRPLSKNTVINWKVWHKSFSIDKKNAIVRSGYCVRFLTKTYFAMNIGTIIADSPDSVLMQRSLRVIFL</sequence>
<keyword evidence="2" id="KW-1185">Reference proteome</keyword>
<reference evidence="1 2" key="1">
    <citation type="submission" date="2014-04" db="EMBL/GenBank/DDBJ databases">
        <title>Draft genome sequence of Hydrogenovibrio marinus MH-110, a model organism for aerobic H2 metabolism.</title>
        <authorList>
            <person name="Cha H.J."/>
            <person name="Jo B.H."/>
            <person name="Hwang B.H."/>
        </authorList>
    </citation>
    <scope>NUCLEOTIDE SEQUENCE [LARGE SCALE GENOMIC DNA]</scope>
    <source>
        <strain evidence="1 2">MH-110</strain>
    </source>
</reference>
<comment type="caution">
    <text evidence="1">The sequence shown here is derived from an EMBL/GenBank/DDBJ whole genome shotgun (WGS) entry which is preliminary data.</text>
</comment>